<dbReference type="PANTHER" id="PTHR13234:SF8">
    <property type="entry name" value="GAMMA-INTERFERON-INDUCIBLE LYSOSOMAL THIOL REDUCTASE"/>
    <property type="match status" value="1"/>
</dbReference>
<keyword evidence="8" id="KW-1185">Reference proteome</keyword>
<evidence type="ECO:0000256" key="1">
    <source>
        <dbReference type="ARBA" id="ARBA00004613"/>
    </source>
</evidence>
<protein>
    <recommendedName>
        <fullName evidence="9">Gamma-interferon-inducible lysosomal thiol reductase</fullName>
    </recommendedName>
</protein>
<dbReference type="Proteomes" id="UP001353858">
    <property type="component" value="Unassembled WGS sequence"/>
</dbReference>
<feature type="signal peptide" evidence="6">
    <location>
        <begin position="1"/>
        <end position="21"/>
    </location>
</feature>
<dbReference type="InterPro" id="IPR019049">
    <property type="entry name" value="Nucleoporin_prot_Ndc1/Nup"/>
</dbReference>
<accession>A0AAN7PLM4</accession>
<evidence type="ECO:0000313" key="8">
    <source>
        <dbReference type="Proteomes" id="UP001353858"/>
    </source>
</evidence>
<proteinExistence type="inferred from homology"/>
<evidence type="ECO:0008006" key="9">
    <source>
        <dbReference type="Google" id="ProtNLM"/>
    </source>
</evidence>
<reference evidence="8" key="1">
    <citation type="submission" date="2023-01" db="EMBL/GenBank/DDBJ databases">
        <title>Key to firefly adult light organ development and bioluminescence: homeobox transcription factors regulate luciferase expression and transportation to peroxisome.</title>
        <authorList>
            <person name="Fu X."/>
        </authorList>
    </citation>
    <scope>NUCLEOTIDE SEQUENCE [LARGE SCALE GENOMIC DNA]</scope>
</reference>
<evidence type="ECO:0000256" key="3">
    <source>
        <dbReference type="ARBA" id="ARBA00022525"/>
    </source>
</evidence>
<dbReference type="PANTHER" id="PTHR13234">
    <property type="entry name" value="GAMMA-INTERFERON INDUCIBLE LYSOSOMAL THIOL REDUCTASE GILT"/>
    <property type="match status" value="1"/>
</dbReference>
<keyword evidence="5" id="KW-0325">Glycoprotein</keyword>
<dbReference type="Pfam" id="PF09531">
    <property type="entry name" value="Ndc1_Nup"/>
    <property type="match status" value="1"/>
</dbReference>
<comment type="caution">
    <text evidence="7">The sequence shown here is derived from an EMBL/GenBank/DDBJ whole genome shotgun (WGS) entry which is preliminary data.</text>
</comment>
<keyword evidence="3" id="KW-0964">Secreted</keyword>
<sequence length="670" mass="76542">MGTVRLIFAFLFLIYVQETASSKPKHTVKVSIYYESALPISVNLFTAQLHPTFQKLGEFLTLDLIPYSKADKAITVNGSWIYECSRNSHECLLNKLEICGFTKTDSQSAQLDYLLCLESQTSVKNYKKLNNQCALLLNVNEDELWNCANGPEGEQLFAEIYKKTNNQKITDLPRIVFNDYYDSALEDEAFADFYKTVCLLMSNKPKECRTHETGLLHQNDEMLKITVYYEALCPDSVRFITKQLYPTYSKIGNFLIIDLVPYGKATQVKKNGKWVFECQHGPEECQANKQQACSLQMYSNQTEIVTFISCVMSYYDPGDRNAVEKCASKSGFFGKAILNCSESVKGDEYLAKYGDRTHSATPRISFIPTIVFNDVYDAKIQFSSLSNLLETACKELFYKPTGCSNVQHFYLLSIWSPQRRQMLYTLSQPGGHPHTWKRLIESILTLLSTFQEHLNKGLQNSPYPQDQKSINEPTLEMLSQSYFEFNEIYANMRPMDLNPLVETAQIIEVESKKWAFSELTDYFKDTITLKFGEFVSYVQNLPSYKYLFDDLTEAQIQECFRSGQTIVWVVQGLANIIVKSLNEDPYGVIQRDLPVVLSNLVELKTTLDKLSKGSGPIKKGSNGDDFSRKMSDNVNNATRRSLTSICRTFSDYLEDIPVDREVRVELLAFA</sequence>
<feature type="chain" id="PRO_5042917916" description="Gamma-interferon-inducible lysosomal thiol reductase" evidence="6">
    <location>
        <begin position="22"/>
        <end position="670"/>
    </location>
</feature>
<comment type="similarity">
    <text evidence="2">Belongs to the GILT family.</text>
</comment>
<evidence type="ECO:0000256" key="4">
    <source>
        <dbReference type="ARBA" id="ARBA00022729"/>
    </source>
</evidence>
<comment type="subcellular location">
    <subcellularLocation>
        <location evidence="1">Secreted</location>
    </subcellularLocation>
</comment>
<evidence type="ECO:0000313" key="7">
    <source>
        <dbReference type="EMBL" id="KAK4883626.1"/>
    </source>
</evidence>
<dbReference type="AlphaFoldDB" id="A0AAN7PLM4"/>
<organism evidence="7 8">
    <name type="scientific">Aquatica leii</name>
    <dbReference type="NCBI Taxonomy" id="1421715"/>
    <lineage>
        <taxon>Eukaryota</taxon>
        <taxon>Metazoa</taxon>
        <taxon>Ecdysozoa</taxon>
        <taxon>Arthropoda</taxon>
        <taxon>Hexapoda</taxon>
        <taxon>Insecta</taxon>
        <taxon>Pterygota</taxon>
        <taxon>Neoptera</taxon>
        <taxon>Endopterygota</taxon>
        <taxon>Coleoptera</taxon>
        <taxon>Polyphaga</taxon>
        <taxon>Elateriformia</taxon>
        <taxon>Elateroidea</taxon>
        <taxon>Lampyridae</taxon>
        <taxon>Luciolinae</taxon>
        <taxon>Aquatica</taxon>
    </lineage>
</organism>
<dbReference type="GO" id="GO:0016671">
    <property type="term" value="F:oxidoreductase activity, acting on a sulfur group of donors, disulfide as acceptor"/>
    <property type="evidence" value="ECO:0007669"/>
    <property type="project" value="InterPro"/>
</dbReference>
<evidence type="ECO:0000256" key="6">
    <source>
        <dbReference type="SAM" id="SignalP"/>
    </source>
</evidence>
<keyword evidence="4 6" id="KW-0732">Signal</keyword>
<dbReference type="GO" id="GO:0005576">
    <property type="term" value="C:extracellular region"/>
    <property type="evidence" value="ECO:0007669"/>
    <property type="project" value="UniProtKB-SubCell"/>
</dbReference>
<evidence type="ECO:0000256" key="5">
    <source>
        <dbReference type="ARBA" id="ARBA00023180"/>
    </source>
</evidence>
<dbReference type="InterPro" id="IPR004911">
    <property type="entry name" value="Interferon-induced_GILT"/>
</dbReference>
<name>A0AAN7PLM4_9COLE</name>
<dbReference type="Pfam" id="PF03227">
    <property type="entry name" value="GILT"/>
    <property type="match status" value="2"/>
</dbReference>
<gene>
    <name evidence="7" type="ORF">RN001_006945</name>
</gene>
<dbReference type="EMBL" id="JARPUR010000002">
    <property type="protein sequence ID" value="KAK4883626.1"/>
    <property type="molecule type" value="Genomic_DNA"/>
</dbReference>
<evidence type="ECO:0000256" key="2">
    <source>
        <dbReference type="ARBA" id="ARBA00005679"/>
    </source>
</evidence>